<protein>
    <submittedName>
        <fullName evidence="2">WD40 repeat-like protein</fullName>
    </submittedName>
</protein>
<feature type="region of interest" description="Disordered" evidence="1">
    <location>
        <begin position="255"/>
        <end position="277"/>
    </location>
</feature>
<evidence type="ECO:0000313" key="2">
    <source>
        <dbReference type="EMBL" id="KZT58999.1"/>
    </source>
</evidence>
<dbReference type="Proteomes" id="UP000076842">
    <property type="component" value="Unassembled WGS sequence"/>
</dbReference>
<dbReference type="InterPro" id="IPR015943">
    <property type="entry name" value="WD40/YVTN_repeat-like_dom_sf"/>
</dbReference>
<dbReference type="Pfam" id="PF00400">
    <property type="entry name" value="WD40"/>
    <property type="match status" value="1"/>
</dbReference>
<reference evidence="2 3" key="1">
    <citation type="journal article" date="2016" name="Mol. Biol. Evol.">
        <title>Comparative Genomics of Early-Diverging Mushroom-Forming Fungi Provides Insights into the Origins of Lignocellulose Decay Capabilities.</title>
        <authorList>
            <person name="Nagy L.G."/>
            <person name="Riley R."/>
            <person name="Tritt A."/>
            <person name="Adam C."/>
            <person name="Daum C."/>
            <person name="Floudas D."/>
            <person name="Sun H."/>
            <person name="Yadav J.S."/>
            <person name="Pangilinan J."/>
            <person name="Larsson K.H."/>
            <person name="Matsuura K."/>
            <person name="Barry K."/>
            <person name="Labutti K."/>
            <person name="Kuo R."/>
            <person name="Ohm R.A."/>
            <person name="Bhattacharya S.S."/>
            <person name="Shirouzu T."/>
            <person name="Yoshinaga Y."/>
            <person name="Martin F.M."/>
            <person name="Grigoriev I.V."/>
            <person name="Hibbett D.S."/>
        </authorList>
    </citation>
    <scope>NUCLEOTIDE SEQUENCE [LARGE SCALE GENOMIC DNA]</scope>
    <source>
        <strain evidence="2 3">HHB12733</strain>
    </source>
</reference>
<gene>
    <name evidence="2" type="ORF">CALCODRAFT_494253</name>
</gene>
<evidence type="ECO:0000256" key="1">
    <source>
        <dbReference type="SAM" id="MobiDB-lite"/>
    </source>
</evidence>
<dbReference type="InParanoid" id="A0A165H8Z3"/>
<evidence type="ECO:0000313" key="3">
    <source>
        <dbReference type="Proteomes" id="UP000076842"/>
    </source>
</evidence>
<keyword evidence="3" id="KW-1185">Reference proteome</keyword>
<accession>A0A165H8Z3</accession>
<dbReference type="InterPro" id="IPR001680">
    <property type="entry name" value="WD40_rpt"/>
</dbReference>
<dbReference type="OrthoDB" id="2161379at2759"/>
<dbReference type="EMBL" id="KV423945">
    <property type="protein sequence ID" value="KZT58999.1"/>
    <property type="molecule type" value="Genomic_DNA"/>
</dbReference>
<feature type="compositionally biased region" description="Basic residues" evidence="1">
    <location>
        <begin position="262"/>
        <end position="272"/>
    </location>
</feature>
<organism evidence="2 3">
    <name type="scientific">Calocera cornea HHB12733</name>
    <dbReference type="NCBI Taxonomy" id="1353952"/>
    <lineage>
        <taxon>Eukaryota</taxon>
        <taxon>Fungi</taxon>
        <taxon>Dikarya</taxon>
        <taxon>Basidiomycota</taxon>
        <taxon>Agaricomycotina</taxon>
        <taxon>Dacrymycetes</taxon>
        <taxon>Dacrymycetales</taxon>
        <taxon>Dacrymycetaceae</taxon>
        <taxon>Calocera</taxon>
    </lineage>
</organism>
<proteinExistence type="predicted"/>
<dbReference type="SMART" id="SM00320">
    <property type="entry name" value="WD40"/>
    <property type="match status" value="3"/>
</dbReference>
<dbReference type="STRING" id="1353952.A0A165H8Z3"/>
<dbReference type="InterPro" id="IPR036322">
    <property type="entry name" value="WD40_repeat_dom_sf"/>
</dbReference>
<dbReference type="InterPro" id="IPR042453">
    <property type="entry name" value="WDR53"/>
</dbReference>
<sequence>MTTTTTTTGPEPAFPTICALAVDSPVTCLDFQGELLAAGSEDGQIRIYTLGLADASAAPGLRNLIACAKEEVASLAWAPRPGAGGPEGGKRELWAAAGALICRYEVGGPSAVVVMQAAETVRPLRDEEDVISRIAIDGKGANLAYATEDGVVGVVSLAPERPKRAMRIGHSSVCDCVAFLPPNHGLVSAGYDYRIIQHEFSRGTLTNQLSLEQVTPTHAAVSLSPPFIQSMHVAPNGDLACGLANGEIYLASAARPEEKSKRKEKKEKKRRWAALAGHGVRQRAAEGPIVGVHHTGDGELVACTLLGRLVHFRVSESPRWELLRSETVQGVDKVNAMACSRAGRVALGGVTAGGKGVVVIKHLHPAEAPVEAEQ</sequence>
<dbReference type="PANTHER" id="PTHR44666">
    <property type="entry name" value="WD REPEAT-CONTAINING PROTEIN 53"/>
    <property type="match status" value="1"/>
</dbReference>
<name>A0A165H8Z3_9BASI</name>
<dbReference type="SUPFAM" id="SSF50978">
    <property type="entry name" value="WD40 repeat-like"/>
    <property type="match status" value="1"/>
</dbReference>
<dbReference type="PANTHER" id="PTHR44666:SF1">
    <property type="entry name" value="WD REPEAT-CONTAINING PROTEIN 53"/>
    <property type="match status" value="1"/>
</dbReference>
<dbReference type="AlphaFoldDB" id="A0A165H8Z3"/>
<dbReference type="Gene3D" id="2.130.10.10">
    <property type="entry name" value="YVTN repeat-like/Quinoprotein amine dehydrogenase"/>
    <property type="match status" value="1"/>
</dbReference>